<reference evidence="1 2" key="1">
    <citation type="submission" date="2024-05" db="EMBL/GenBank/DDBJ databases">
        <title>Haplotype-resolved chromosome-level genome assembly of Huyou (Citrus changshanensis).</title>
        <authorList>
            <person name="Miao C."/>
            <person name="Chen W."/>
            <person name="Wu Y."/>
            <person name="Wang L."/>
            <person name="Zhao S."/>
            <person name="Grierson D."/>
            <person name="Xu C."/>
            <person name="Chen K."/>
        </authorList>
    </citation>
    <scope>NUCLEOTIDE SEQUENCE [LARGE SCALE GENOMIC DNA]</scope>
    <source>
        <strain evidence="1">01-14</strain>
        <tissue evidence="1">Leaf</tissue>
    </source>
</reference>
<comment type="caution">
    <text evidence="1">The sequence shown here is derived from an EMBL/GenBank/DDBJ whole genome shotgun (WGS) entry which is preliminary data.</text>
</comment>
<evidence type="ECO:0000313" key="1">
    <source>
        <dbReference type="EMBL" id="KAK9213776.1"/>
    </source>
</evidence>
<dbReference type="Proteomes" id="UP001428341">
    <property type="component" value="Unassembled WGS sequence"/>
</dbReference>
<protein>
    <submittedName>
        <fullName evidence="1">Uncharacterized protein</fullName>
    </submittedName>
</protein>
<accession>A0AAP0MHY4</accession>
<keyword evidence="2" id="KW-1185">Reference proteome</keyword>
<gene>
    <name evidence="1" type="ORF">WN944_005761</name>
</gene>
<sequence length="97" mass="10363">MAPVKTKGSFNASSSSCLFDYLFTPAAAQVTSSSSQQQSDGSSSSGDEIPAVKVVKIPIFPKALSLWDNQLLNIDLDIRTNPDEESGVRIPSFKIAL</sequence>
<name>A0AAP0MHY4_9ROSI</name>
<organism evidence="1 2">
    <name type="scientific">Citrus x changshan-huyou</name>
    <dbReference type="NCBI Taxonomy" id="2935761"/>
    <lineage>
        <taxon>Eukaryota</taxon>
        <taxon>Viridiplantae</taxon>
        <taxon>Streptophyta</taxon>
        <taxon>Embryophyta</taxon>
        <taxon>Tracheophyta</taxon>
        <taxon>Spermatophyta</taxon>
        <taxon>Magnoliopsida</taxon>
        <taxon>eudicotyledons</taxon>
        <taxon>Gunneridae</taxon>
        <taxon>Pentapetalae</taxon>
        <taxon>rosids</taxon>
        <taxon>malvids</taxon>
        <taxon>Sapindales</taxon>
        <taxon>Rutaceae</taxon>
        <taxon>Aurantioideae</taxon>
        <taxon>Citrus</taxon>
    </lineage>
</organism>
<dbReference type="AlphaFoldDB" id="A0AAP0MHY4"/>
<proteinExistence type="predicted"/>
<dbReference type="EMBL" id="JBCGBO010000003">
    <property type="protein sequence ID" value="KAK9213776.1"/>
    <property type="molecule type" value="Genomic_DNA"/>
</dbReference>
<evidence type="ECO:0000313" key="2">
    <source>
        <dbReference type="Proteomes" id="UP001428341"/>
    </source>
</evidence>